<dbReference type="RefSeq" id="WP_150053969.1">
    <property type="nucleotide sequence ID" value="NZ_VWXT01000064.1"/>
</dbReference>
<dbReference type="AlphaFoldDB" id="A0A5M8FJM7"/>
<organism evidence="1 2">
    <name type="scientific">Pseudomonas veronii</name>
    <dbReference type="NCBI Taxonomy" id="76761"/>
    <lineage>
        <taxon>Bacteria</taxon>
        <taxon>Pseudomonadati</taxon>
        <taxon>Pseudomonadota</taxon>
        <taxon>Gammaproteobacteria</taxon>
        <taxon>Pseudomonadales</taxon>
        <taxon>Pseudomonadaceae</taxon>
        <taxon>Pseudomonas</taxon>
    </lineage>
</organism>
<name>A0A5M8FJM7_PSEVE</name>
<dbReference type="EMBL" id="VWXT01000064">
    <property type="protein sequence ID" value="KAA6184887.1"/>
    <property type="molecule type" value="Genomic_DNA"/>
</dbReference>
<protein>
    <submittedName>
        <fullName evidence="1">Uncharacterized protein</fullName>
    </submittedName>
</protein>
<evidence type="ECO:0000313" key="1">
    <source>
        <dbReference type="EMBL" id="KAA6184887.1"/>
    </source>
</evidence>
<dbReference type="Proteomes" id="UP000323909">
    <property type="component" value="Unassembled WGS sequence"/>
</dbReference>
<reference evidence="1 2" key="1">
    <citation type="submission" date="2019-09" db="EMBL/GenBank/DDBJ databases">
        <title>Genomic sequencing of 4 copper resistant soil isolates.</title>
        <authorList>
            <person name="Havryliuk O."/>
        </authorList>
    </citation>
    <scope>NUCLEOTIDE SEQUENCE [LARGE SCALE GENOMIC DNA]</scope>
    <source>
        <strain evidence="1 2">UKR4</strain>
    </source>
</reference>
<gene>
    <name evidence="1" type="ORF">F3K53_05205</name>
</gene>
<proteinExistence type="predicted"/>
<sequence length="66" mass="7514">MLTSDIGYYFAIMVSTDRAWPNLLKQSVFQNTVEWGDQSASSVRFHVKSQPKGAANIQDFNLRCML</sequence>
<accession>A0A5M8FJM7</accession>
<comment type="caution">
    <text evidence="1">The sequence shown here is derived from an EMBL/GenBank/DDBJ whole genome shotgun (WGS) entry which is preliminary data.</text>
</comment>
<evidence type="ECO:0000313" key="2">
    <source>
        <dbReference type="Proteomes" id="UP000323909"/>
    </source>
</evidence>